<dbReference type="GO" id="GO:0032259">
    <property type="term" value="P:methylation"/>
    <property type="evidence" value="ECO:0007669"/>
    <property type="project" value="UniProtKB-KW"/>
</dbReference>
<evidence type="ECO:0000256" key="3">
    <source>
        <dbReference type="ARBA" id="ARBA00022691"/>
    </source>
</evidence>
<comment type="caution">
    <text evidence="5">The sequence shown here is derived from an EMBL/GenBank/DDBJ whole genome shotgun (WGS) entry which is preliminary data.</text>
</comment>
<dbReference type="PATRIC" id="fig|1317118.6.peg.1664"/>
<accession>W4HK76</accession>
<keyword evidence="2 5" id="KW-0808">Transferase</keyword>
<proteinExistence type="predicted"/>
<reference evidence="5 6" key="1">
    <citation type="journal article" date="2014" name="Antonie Van Leeuwenhoek">
        <title>Roseivivax atlanticus sp. nov., isolated from surface seawater of the Atlantic Ocean.</title>
        <authorList>
            <person name="Li G."/>
            <person name="Lai Q."/>
            <person name="Liu X."/>
            <person name="Sun F."/>
            <person name="Shao Z."/>
        </authorList>
    </citation>
    <scope>NUCLEOTIDE SEQUENCE [LARGE SCALE GENOMIC DNA]</scope>
    <source>
        <strain evidence="5 6">22II-s10s</strain>
    </source>
</reference>
<dbReference type="Pfam" id="PF08241">
    <property type="entry name" value="Methyltransf_11"/>
    <property type="match status" value="1"/>
</dbReference>
<dbReference type="PANTHER" id="PTHR43464:SF19">
    <property type="entry name" value="UBIQUINONE BIOSYNTHESIS O-METHYLTRANSFERASE, MITOCHONDRIAL"/>
    <property type="match status" value="1"/>
</dbReference>
<dbReference type="Proteomes" id="UP000019063">
    <property type="component" value="Unassembled WGS sequence"/>
</dbReference>
<gene>
    <name evidence="5" type="ORF">ATO8_08021</name>
</gene>
<dbReference type="InterPro" id="IPR013216">
    <property type="entry name" value="Methyltransf_11"/>
</dbReference>
<evidence type="ECO:0000256" key="2">
    <source>
        <dbReference type="ARBA" id="ARBA00022679"/>
    </source>
</evidence>
<dbReference type="Gene3D" id="3.40.50.150">
    <property type="entry name" value="Vaccinia Virus protein VP39"/>
    <property type="match status" value="1"/>
</dbReference>
<evidence type="ECO:0000313" key="5">
    <source>
        <dbReference type="EMBL" id="ETW13142.1"/>
    </source>
</evidence>
<dbReference type="STRING" id="1379903.ATO8_08021"/>
<evidence type="ECO:0000313" key="6">
    <source>
        <dbReference type="Proteomes" id="UP000019063"/>
    </source>
</evidence>
<dbReference type="PANTHER" id="PTHR43464">
    <property type="entry name" value="METHYLTRANSFERASE"/>
    <property type="match status" value="1"/>
</dbReference>
<sequence length="280" mass="29546">MTGPNAAMAEAWGGDMGRRWARLDADLELQHRAILAALLDRAAVRPGARVLDVGCGSGALSRAAAEAAGPNGAVLGLDLSEPLLELARAQGGEGIEYLRADAQVADLGEGRFDTVLSRFGVMFFDDPVAAFSNLARSLVPGGRMIFAAWAEADANPWFGAPRRAAVARLGAVAPSDPDAPGPMAFRNPDRVLGILNRSGLSGARVETLETELHHPDGWAAMERMLPDLGPIPSVMREHGGTAEDLAAIMAVLRGEWDRYIGPDGIRLPARVHLYSAEAAT</sequence>
<protein>
    <submittedName>
        <fullName evidence="5">UbiE/COQ5 family methyltransferase</fullName>
    </submittedName>
</protein>
<dbReference type="RefSeq" id="WP_043843596.1">
    <property type="nucleotide sequence ID" value="NZ_AQQW01000004.1"/>
</dbReference>
<dbReference type="AlphaFoldDB" id="W4HK76"/>
<dbReference type="GO" id="GO:0008757">
    <property type="term" value="F:S-adenosylmethionine-dependent methyltransferase activity"/>
    <property type="evidence" value="ECO:0007669"/>
    <property type="project" value="InterPro"/>
</dbReference>
<dbReference type="SUPFAM" id="SSF53335">
    <property type="entry name" value="S-adenosyl-L-methionine-dependent methyltransferases"/>
    <property type="match status" value="1"/>
</dbReference>
<dbReference type="EMBL" id="AQQW01000004">
    <property type="protein sequence ID" value="ETW13142.1"/>
    <property type="molecule type" value="Genomic_DNA"/>
</dbReference>
<dbReference type="InterPro" id="IPR029063">
    <property type="entry name" value="SAM-dependent_MTases_sf"/>
</dbReference>
<keyword evidence="1 5" id="KW-0489">Methyltransferase</keyword>
<evidence type="ECO:0000256" key="1">
    <source>
        <dbReference type="ARBA" id="ARBA00022603"/>
    </source>
</evidence>
<dbReference type="CDD" id="cd02440">
    <property type="entry name" value="AdoMet_MTases"/>
    <property type="match status" value="1"/>
</dbReference>
<keyword evidence="3" id="KW-0949">S-adenosyl-L-methionine</keyword>
<name>W4HK76_9RHOB</name>
<evidence type="ECO:0000259" key="4">
    <source>
        <dbReference type="Pfam" id="PF08241"/>
    </source>
</evidence>
<dbReference type="eggNOG" id="COG2226">
    <property type="taxonomic scope" value="Bacteria"/>
</dbReference>
<keyword evidence="6" id="KW-1185">Reference proteome</keyword>
<feature type="domain" description="Methyltransferase type 11" evidence="4">
    <location>
        <begin position="51"/>
        <end position="146"/>
    </location>
</feature>
<organism evidence="5 6">
    <name type="scientific">Roseivivax marinus</name>
    <dbReference type="NCBI Taxonomy" id="1379903"/>
    <lineage>
        <taxon>Bacteria</taxon>
        <taxon>Pseudomonadati</taxon>
        <taxon>Pseudomonadota</taxon>
        <taxon>Alphaproteobacteria</taxon>
        <taxon>Rhodobacterales</taxon>
        <taxon>Roseobacteraceae</taxon>
        <taxon>Roseivivax</taxon>
    </lineage>
</organism>